<dbReference type="AlphaFoldDB" id="A0A1E3UMQ5"/>
<accession>A0A1E3UMQ5</accession>
<gene>
    <name evidence="1" type="ORF">BEI59_06555</name>
</gene>
<evidence type="ECO:0000313" key="1">
    <source>
        <dbReference type="EMBL" id="ODR54279.1"/>
    </source>
</evidence>
<evidence type="ECO:0008006" key="3">
    <source>
        <dbReference type="Google" id="ProtNLM"/>
    </source>
</evidence>
<dbReference type="Proteomes" id="UP000094271">
    <property type="component" value="Unassembled WGS sequence"/>
</dbReference>
<protein>
    <recommendedName>
        <fullName evidence="3">YkgJ family cysteine cluster protein</fullName>
    </recommendedName>
</protein>
<evidence type="ECO:0000313" key="2">
    <source>
        <dbReference type="Proteomes" id="UP000094271"/>
    </source>
</evidence>
<sequence>MEEVLSTTHRISPRERVPFHCTCCGECCRHVRQSVPLESPDVFRLTRLLREKDKGIICMDDFIARYTELALLDECGYFMLMLKVTGVDDACIFLKENRCMVHAAKPRTCRIYPFVAGIGDDGQPEYLVSREKEHHFKGPAVHVKAWMKRRFTEEDKAFLRMDLGSARDIARLMRRIPEFHRQQAMLLFWRYKYSDFDLDQPFLTQYAKNLQQLKAALSLLAEQP</sequence>
<proteinExistence type="predicted"/>
<dbReference type="PANTHER" id="PTHR35866:SF1">
    <property type="entry name" value="YKGJ FAMILY CYSTEINE CLUSTER PROTEIN"/>
    <property type="match status" value="1"/>
</dbReference>
<dbReference type="InterPro" id="IPR005358">
    <property type="entry name" value="Puta_zinc/iron-chelating_dom"/>
</dbReference>
<organism evidence="1 2">
    <name type="scientific">Eisenbergiella tayi</name>
    <dbReference type="NCBI Taxonomy" id="1432052"/>
    <lineage>
        <taxon>Bacteria</taxon>
        <taxon>Bacillati</taxon>
        <taxon>Bacillota</taxon>
        <taxon>Clostridia</taxon>
        <taxon>Lachnospirales</taxon>
        <taxon>Lachnospiraceae</taxon>
        <taxon>Eisenbergiella</taxon>
    </lineage>
</organism>
<dbReference type="PANTHER" id="PTHR35866">
    <property type="entry name" value="PUTATIVE-RELATED"/>
    <property type="match status" value="1"/>
</dbReference>
<reference evidence="1 2" key="1">
    <citation type="submission" date="2016-08" db="EMBL/GenBank/DDBJ databases">
        <authorList>
            <person name="Seilhamer J.J."/>
        </authorList>
    </citation>
    <scope>NUCLEOTIDE SEQUENCE [LARGE SCALE GENOMIC DNA]</scope>
    <source>
        <strain evidence="1 2">NML150140-1</strain>
    </source>
</reference>
<dbReference type="Pfam" id="PF03692">
    <property type="entry name" value="CxxCxxCC"/>
    <property type="match status" value="1"/>
</dbReference>
<name>A0A1E3UMQ5_9FIRM</name>
<dbReference type="EMBL" id="MEHA01000003">
    <property type="protein sequence ID" value="ODR54279.1"/>
    <property type="molecule type" value="Genomic_DNA"/>
</dbReference>
<comment type="caution">
    <text evidence="1">The sequence shown here is derived from an EMBL/GenBank/DDBJ whole genome shotgun (WGS) entry which is preliminary data.</text>
</comment>